<dbReference type="InterPro" id="IPR041424">
    <property type="entry name" value="CinA_KH"/>
</dbReference>
<dbReference type="Pfam" id="PF02464">
    <property type="entry name" value="CinA"/>
    <property type="match status" value="1"/>
</dbReference>
<dbReference type="EMBL" id="GU479456">
    <property type="protein sequence ID" value="ADK10924.1"/>
    <property type="molecule type" value="Genomic_DNA"/>
</dbReference>
<dbReference type="NCBIfam" id="NF001813">
    <property type="entry name" value="PRK00549.1"/>
    <property type="match status" value="1"/>
</dbReference>
<evidence type="ECO:0000256" key="1">
    <source>
        <dbReference type="HAMAP-Rule" id="MF_00226"/>
    </source>
</evidence>
<comment type="similarity">
    <text evidence="1">Belongs to the CinA family.</text>
</comment>
<dbReference type="PANTHER" id="PTHR13939">
    <property type="entry name" value="NICOTINAMIDE-NUCLEOTIDE AMIDOHYDROLASE PNCC"/>
    <property type="match status" value="1"/>
</dbReference>
<reference evidence="3" key="2">
    <citation type="submission" date="2010-01" db="EMBL/GenBank/DDBJ databases">
        <authorList>
            <person name="Shaw A.J.IV."/>
            <person name="Hogsett D.A."/>
            <person name="Lynd L.R."/>
        </authorList>
    </citation>
    <scope>NUCLEOTIDE SEQUENCE</scope>
    <source>
        <strain evidence="3">JW/SL-YS485</strain>
    </source>
</reference>
<proteinExistence type="inferred from homology"/>
<dbReference type="Pfam" id="PF00994">
    <property type="entry name" value="MoCF_biosynth"/>
    <property type="match status" value="1"/>
</dbReference>
<dbReference type="Gene3D" id="3.40.980.10">
    <property type="entry name" value="MoaB/Mog-like domain"/>
    <property type="match status" value="1"/>
</dbReference>
<dbReference type="InterPro" id="IPR050101">
    <property type="entry name" value="CinA"/>
</dbReference>
<dbReference type="CDD" id="cd00885">
    <property type="entry name" value="cinA"/>
    <property type="match status" value="1"/>
</dbReference>
<dbReference type="PANTHER" id="PTHR13939:SF0">
    <property type="entry name" value="NMN AMIDOHYDROLASE-LIKE PROTEIN YFAY"/>
    <property type="match status" value="1"/>
</dbReference>
<dbReference type="Gene3D" id="3.90.950.20">
    <property type="entry name" value="CinA-like"/>
    <property type="match status" value="1"/>
</dbReference>
<evidence type="ECO:0000259" key="2">
    <source>
        <dbReference type="SMART" id="SM00852"/>
    </source>
</evidence>
<dbReference type="InterPro" id="IPR036653">
    <property type="entry name" value="CinA-like_C"/>
</dbReference>
<sequence length="417" mass="45807">MHFMKCEIISVGTELLLGQIANTNSKFISEMLTTLGIDVYFQTNVGDNKSRLLECLKIASERSDLIILTGGLGPTIDDLTKETVAEFFSLKLIEDIDTKLKIQSYFKRSKRNLTQNNYKQALFPEGAKILPNDNGTAPGFIIEKNNKVVVVLPGPPAELIPMFKNHVYSYLKPLSDEIIVSKVIKMFGISESQVDEMVNNLLVSQNPTVAPLVGNGFVTLRITAKSDDPLKAKNMIDEYEKNIRGLLSEYIFGVDDDTLESVVLNLLKTKNLTLSTAESCTGGLLSEKITSIPGASEVFKFGAITYSNESKQEILGVSKNIIEKYGAVSEETAREMAVNVKDIAKTDYGLSITGIAGPSGGTPTKPVGLVYIGLAYKDTVYIKKIISNGNRDKIRLNSAMNALDMLRRHLSGLKIDY</sequence>
<dbReference type="SUPFAM" id="SSF53218">
    <property type="entry name" value="Molybdenum cofactor biosynthesis proteins"/>
    <property type="match status" value="1"/>
</dbReference>
<dbReference type="InterPro" id="IPR008135">
    <property type="entry name" value="Competence-induced_CinA"/>
</dbReference>
<dbReference type="HAMAP" id="MF_00226_B">
    <property type="entry name" value="CinA_B"/>
    <property type="match status" value="1"/>
</dbReference>
<dbReference type="InterPro" id="IPR008136">
    <property type="entry name" value="CinA_C"/>
</dbReference>
<dbReference type="InterPro" id="IPR001453">
    <property type="entry name" value="MoaB/Mog_dom"/>
</dbReference>
<dbReference type="Pfam" id="PF18146">
    <property type="entry name" value="CinA_KH"/>
    <property type="match status" value="1"/>
</dbReference>
<dbReference type="PIRSF" id="PIRSF006728">
    <property type="entry name" value="CinA"/>
    <property type="match status" value="1"/>
</dbReference>
<dbReference type="NCBIfam" id="TIGR00177">
    <property type="entry name" value="molyb_syn"/>
    <property type="match status" value="1"/>
</dbReference>
<feature type="domain" description="MoaB/Mog" evidence="2">
    <location>
        <begin position="7"/>
        <end position="173"/>
    </location>
</feature>
<dbReference type="NCBIfam" id="TIGR00200">
    <property type="entry name" value="cinA_nterm"/>
    <property type="match status" value="1"/>
</dbReference>
<evidence type="ECO:0000313" key="3">
    <source>
        <dbReference type="EMBL" id="ADK10924.1"/>
    </source>
</evidence>
<dbReference type="NCBIfam" id="TIGR00199">
    <property type="entry name" value="PncC_domain"/>
    <property type="match status" value="1"/>
</dbReference>
<dbReference type="Gene3D" id="3.30.70.2860">
    <property type="match status" value="1"/>
</dbReference>
<dbReference type="AlphaFoldDB" id="D8X0E3"/>
<accession>D8X0E3</accession>
<dbReference type="SUPFAM" id="SSF142433">
    <property type="entry name" value="CinA-like"/>
    <property type="match status" value="1"/>
</dbReference>
<gene>
    <name evidence="1 3" type="primary">cinA</name>
</gene>
<name>D8X0E3_THESA</name>
<protein>
    <recommendedName>
        <fullName evidence="1">Putative competence-damage inducible protein</fullName>
    </recommendedName>
</protein>
<dbReference type="SMART" id="SM00852">
    <property type="entry name" value="MoCF_biosynth"/>
    <property type="match status" value="1"/>
</dbReference>
<reference evidence="3" key="1">
    <citation type="journal article" date="2010" name="Appl. Environ. Microbiol.">
        <title>Natural competence in Thermoanaerobacter and Thermoanaerobacterium species.</title>
        <authorList>
            <person name="Shaw A.J."/>
            <person name="Hogsett D.A."/>
            <person name="Lynd L.R."/>
        </authorList>
    </citation>
    <scope>NUCLEOTIDE SEQUENCE</scope>
    <source>
        <strain evidence="3">JW/SL-YS485</strain>
    </source>
</reference>
<dbReference type="InterPro" id="IPR036425">
    <property type="entry name" value="MoaB/Mog-like_dom_sf"/>
</dbReference>
<organism evidence="3">
    <name type="scientific">Thermoanaerobacterium saccharolyticum</name>
    <dbReference type="NCBI Taxonomy" id="28896"/>
    <lineage>
        <taxon>Bacteria</taxon>
        <taxon>Bacillati</taxon>
        <taxon>Bacillota</taxon>
        <taxon>Clostridia</taxon>
        <taxon>Thermoanaerobacterales</taxon>
        <taxon>Thermoanaerobacteraceae</taxon>
        <taxon>Thermoanaerobacterium</taxon>
    </lineage>
</organism>